<keyword evidence="1" id="KW-0812">Transmembrane</keyword>
<feature type="transmembrane region" description="Helical" evidence="1">
    <location>
        <begin position="77"/>
        <end position="98"/>
    </location>
</feature>
<evidence type="ECO:0000256" key="1">
    <source>
        <dbReference type="SAM" id="Phobius"/>
    </source>
</evidence>
<feature type="transmembrane region" description="Helical" evidence="1">
    <location>
        <begin position="44"/>
        <end position="65"/>
    </location>
</feature>
<sequence>MAKELLSTFDQTLFSRSYLVTVGLLLISISILILSAIEGIDSTSYVLLSLIFVLGLLSLCVGFIVSKSKIDAWAAAFSKHEISIIVIILSVPTYLVMYKARQALMRIRNSNHI</sequence>
<feature type="transmembrane region" description="Helical" evidence="1">
    <location>
        <begin position="18"/>
        <end position="37"/>
    </location>
</feature>
<keyword evidence="1" id="KW-1133">Transmembrane helix</keyword>
<gene>
    <name evidence="2" type="ORF">Q4568_21785</name>
</gene>
<reference evidence="2" key="1">
    <citation type="submission" date="2023-07" db="EMBL/GenBank/DDBJ databases">
        <title>Genome content predicts the carbon catabolic preferences of heterotrophic bacteria.</title>
        <authorList>
            <person name="Gralka M."/>
        </authorList>
    </citation>
    <scope>NUCLEOTIDE SEQUENCE</scope>
    <source>
        <strain evidence="2">G2M05</strain>
    </source>
</reference>
<organism evidence="2 3">
    <name type="scientific">Photobacterium sanguinicancri</name>
    <dbReference type="NCBI Taxonomy" id="875932"/>
    <lineage>
        <taxon>Bacteria</taxon>
        <taxon>Pseudomonadati</taxon>
        <taxon>Pseudomonadota</taxon>
        <taxon>Gammaproteobacteria</taxon>
        <taxon>Vibrionales</taxon>
        <taxon>Vibrionaceae</taxon>
        <taxon>Photobacterium</taxon>
    </lineage>
</organism>
<protein>
    <submittedName>
        <fullName evidence="2">Uncharacterized protein</fullName>
    </submittedName>
</protein>
<proteinExistence type="predicted"/>
<dbReference type="AlphaFoldDB" id="A0AAW7YAC3"/>
<evidence type="ECO:0000313" key="2">
    <source>
        <dbReference type="EMBL" id="MDO6545176.1"/>
    </source>
</evidence>
<name>A0AAW7YAC3_9GAMM</name>
<dbReference type="Proteomes" id="UP001170624">
    <property type="component" value="Unassembled WGS sequence"/>
</dbReference>
<dbReference type="EMBL" id="JAUOPU010000041">
    <property type="protein sequence ID" value="MDO6545176.1"/>
    <property type="molecule type" value="Genomic_DNA"/>
</dbReference>
<evidence type="ECO:0000313" key="3">
    <source>
        <dbReference type="Proteomes" id="UP001170624"/>
    </source>
</evidence>
<keyword evidence="1" id="KW-0472">Membrane</keyword>
<accession>A0AAW7YAC3</accession>
<comment type="caution">
    <text evidence="2">The sequence shown here is derived from an EMBL/GenBank/DDBJ whole genome shotgun (WGS) entry which is preliminary data.</text>
</comment>
<dbReference type="RefSeq" id="WP_303501669.1">
    <property type="nucleotide sequence ID" value="NZ_JAUOPU010000041.1"/>
</dbReference>